<name>A0ACB9ZZK7_CATRO</name>
<organism evidence="1 2">
    <name type="scientific">Catharanthus roseus</name>
    <name type="common">Madagascar periwinkle</name>
    <name type="synonym">Vinca rosea</name>
    <dbReference type="NCBI Taxonomy" id="4058"/>
    <lineage>
        <taxon>Eukaryota</taxon>
        <taxon>Viridiplantae</taxon>
        <taxon>Streptophyta</taxon>
        <taxon>Embryophyta</taxon>
        <taxon>Tracheophyta</taxon>
        <taxon>Spermatophyta</taxon>
        <taxon>Magnoliopsida</taxon>
        <taxon>eudicotyledons</taxon>
        <taxon>Gunneridae</taxon>
        <taxon>Pentapetalae</taxon>
        <taxon>asterids</taxon>
        <taxon>lamiids</taxon>
        <taxon>Gentianales</taxon>
        <taxon>Apocynaceae</taxon>
        <taxon>Rauvolfioideae</taxon>
        <taxon>Vinceae</taxon>
        <taxon>Catharanthinae</taxon>
        <taxon>Catharanthus</taxon>
    </lineage>
</organism>
<gene>
    <name evidence="1" type="ORF">M9H77_30887</name>
</gene>
<keyword evidence="2" id="KW-1185">Reference proteome</keyword>
<protein>
    <submittedName>
        <fullName evidence="1">Uncharacterized protein</fullName>
    </submittedName>
</protein>
<sequence>MLRCVSPLPIVDYGGDKWYFPRKYIEENSPSRRDGIDLKKEAYFRKSYCSFIQELGMRMKVPQLTIATAIILCHRFFLRQSHGKHDRTIIATSCLFLASKVKETPRSLEKVILISYEIIHKFDPKTVQGILGKEGVYEEQRELIIHGEKLVLETLDFDLSVNLPYKPLVEAIRKFKISNSSALAQVAWNFVNDGLRTSLCLQLKPNKIAAGAVFLAAKFLKIKLPYDGQRSWWQEFDVTSSQLEEFSRQILELYEQTKPIANSDQANPLATGEITNSHTNDGSLKGFERRNVEDKYQEGHQDLEKNIDDQKLEKGEIIVQQNISKVDVEEKIEREPKTVGGKEMETFEGVQGDQPILEVLKKKTENKVKAALEKRRKLGPNTSSKDTVFMDENELIEMLLENGIEL</sequence>
<evidence type="ECO:0000313" key="2">
    <source>
        <dbReference type="Proteomes" id="UP001060085"/>
    </source>
</evidence>
<accession>A0ACB9ZZK7</accession>
<proteinExistence type="predicted"/>
<reference evidence="2" key="1">
    <citation type="journal article" date="2023" name="Nat. Plants">
        <title>Single-cell RNA sequencing provides a high-resolution roadmap for understanding the multicellular compartmentation of specialized metabolism.</title>
        <authorList>
            <person name="Sun S."/>
            <person name="Shen X."/>
            <person name="Li Y."/>
            <person name="Li Y."/>
            <person name="Wang S."/>
            <person name="Li R."/>
            <person name="Zhang H."/>
            <person name="Shen G."/>
            <person name="Guo B."/>
            <person name="Wei J."/>
            <person name="Xu J."/>
            <person name="St-Pierre B."/>
            <person name="Chen S."/>
            <person name="Sun C."/>
        </authorList>
    </citation>
    <scope>NUCLEOTIDE SEQUENCE [LARGE SCALE GENOMIC DNA]</scope>
</reference>
<dbReference type="Proteomes" id="UP001060085">
    <property type="component" value="Linkage Group LG07"/>
</dbReference>
<comment type="caution">
    <text evidence="1">The sequence shown here is derived from an EMBL/GenBank/DDBJ whole genome shotgun (WGS) entry which is preliminary data.</text>
</comment>
<evidence type="ECO:0000313" key="1">
    <source>
        <dbReference type="EMBL" id="KAI5653700.1"/>
    </source>
</evidence>
<dbReference type="EMBL" id="CM044707">
    <property type="protein sequence ID" value="KAI5653700.1"/>
    <property type="molecule type" value="Genomic_DNA"/>
</dbReference>